<keyword evidence="2" id="KW-1185">Reference proteome</keyword>
<organism evidence="1 2">
    <name type="scientific">Fraxinus pennsylvanica</name>
    <dbReference type="NCBI Taxonomy" id="56036"/>
    <lineage>
        <taxon>Eukaryota</taxon>
        <taxon>Viridiplantae</taxon>
        <taxon>Streptophyta</taxon>
        <taxon>Embryophyta</taxon>
        <taxon>Tracheophyta</taxon>
        <taxon>Spermatophyta</taxon>
        <taxon>Magnoliopsida</taxon>
        <taxon>eudicotyledons</taxon>
        <taxon>Gunneridae</taxon>
        <taxon>Pentapetalae</taxon>
        <taxon>asterids</taxon>
        <taxon>lamiids</taxon>
        <taxon>Lamiales</taxon>
        <taxon>Oleaceae</taxon>
        <taxon>Oleeae</taxon>
        <taxon>Fraxinus</taxon>
    </lineage>
</organism>
<evidence type="ECO:0000313" key="1">
    <source>
        <dbReference type="EMBL" id="CAI9771185.1"/>
    </source>
</evidence>
<evidence type="ECO:0000313" key="2">
    <source>
        <dbReference type="Proteomes" id="UP000834106"/>
    </source>
</evidence>
<proteinExistence type="predicted"/>
<dbReference type="PANTHER" id="PTHR33116">
    <property type="entry name" value="REVERSE TRANSCRIPTASE ZINC-BINDING DOMAIN-CONTAINING PROTEIN-RELATED-RELATED"/>
    <property type="match status" value="1"/>
</dbReference>
<gene>
    <name evidence="1" type="ORF">FPE_LOCUS18615</name>
</gene>
<dbReference type="EMBL" id="OU503046">
    <property type="protein sequence ID" value="CAI9771185.1"/>
    <property type="molecule type" value="Genomic_DNA"/>
</dbReference>
<dbReference type="AlphaFoldDB" id="A0AAD1ZKF5"/>
<name>A0AAD1ZKF5_9LAMI</name>
<reference evidence="1" key="1">
    <citation type="submission" date="2023-05" db="EMBL/GenBank/DDBJ databases">
        <authorList>
            <person name="Huff M."/>
        </authorList>
    </citation>
    <scope>NUCLEOTIDE SEQUENCE</scope>
</reference>
<dbReference type="PANTHER" id="PTHR33116:SF86">
    <property type="entry name" value="REVERSE TRANSCRIPTASE DOMAIN-CONTAINING PROTEIN"/>
    <property type="match status" value="1"/>
</dbReference>
<dbReference type="Proteomes" id="UP000834106">
    <property type="component" value="Chromosome 11"/>
</dbReference>
<accession>A0AAD1ZKF5</accession>
<sequence>MVFSANVPPDKKQAIMALWNASQIQQYEKYLGLPPMVGRSKTQAFSEIKHKVWQRLQGWKHNLFSQGGREVLLQSLALAIPSYAMSCFKLPSTLCTDIERMMAHSWWGQKKGERKIHWQSWNSMCKSKSLGGIGFKELEVFNMAMLGKQAWRLMQYKNSLLHKIYSARYFPDGNVLKASIGGNPSYTWRGKEAKNLLLQGGRWIVGNGTTIHILKDKWIPGISDLSRELRANLQQHYYRHADCPVASLIDPHSRWWDLAKLRALFNPKLVEAILKLHPSHLGEEDFWVWEHEKSGIYSVSSAYNFFRTCLAPDRGTCSNASKRKKF</sequence>
<protein>
    <submittedName>
        <fullName evidence="1">Uncharacterized protein</fullName>
    </submittedName>
</protein>